<name>U7D6L6_9BACT</name>
<evidence type="ECO:0000313" key="2">
    <source>
        <dbReference type="Proteomes" id="UP000017148"/>
    </source>
</evidence>
<proteinExistence type="predicted"/>
<protein>
    <submittedName>
        <fullName evidence="1">Uncharacterized protein</fullName>
    </submittedName>
</protein>
<dbReference type="EMBL" id="ASJR01000037">
    <property type="protein sequence ID" value="ERP30727.1"/>
    <property type="molecule type" value="Genomic_DNA"/>
</dbReference>
<dbReference type="STRING" id="1313304.CALK_2442"/>
<evidence type="ECO:0000313" key="1">
    <source>
        <dbReference type="EMBL" id="ERP30727.1"/>
    </source>
</evidence>
<accession>U7D6L6</accession>
<reference evidence="1 2" key="1">
    <citation type="journal article" date="2013" name="Environ. Microbiol.">
        <title>Genome analysis of Chitinivibrio alkaliphilus gen. nov., sp. nov., a novel extremely haloalkaliphilic anaerobic chitinolytic bacterium from the candidate phylum Termite Group 3.</title>
        <authorList>
            <person name="Sorokin D.Y."/>
            <person name="Gumerov V.M."/>
            <person name="Rakitin A.L."/>
            <person name="Beletsky A.V."/>
            <person name="Damste J.S."/>
            <person name="Muyzer G."/>
            <person name="Mardanov A.V."/>
            <person name="Ravin N.V."/>
        </authorList>
    </citation>
    <scope>NUCLEOTIDE SEQUENCE [LARGE SCALE GENOMIC DNA]</scope>
    <source>
        <strain evidence="1 2">ACht1</strain>
    </source>
</reference>
<comment type="caution">
    <text evidence="1">The sequence shown here is derived from an EMBL/GenBank/DDBJ whole genome shotgun (WGS) entry which is preliminary data.</text>
</comment>
<keyword evidence="2" id="KW-1185">Reference proteome</keyword>
<sequence length="84" mass="9612">MRSAYGSVVLEYIMVLGVWENISERQDSVGVIGTKHRFYSAGSTSEKNKGMGWKISSGHIYLLQRECIFARTLLRRYILIKKAL</sequence>
<organism evidence="1 2">
    <name type="scientific">Chitinivibrio alkaliphilus ACht1</name>
    <dbReference type="NCBI Taxonomy" id="1313304"/>
    <lineage>
        <taxon>Bacteria</taxon>
        <taxon>Pseudomonadati</taxon>
        <taxon>Fibrobacterota</taxon>
        <taxon>Chitinivibrionia</taxon>
        <taxon>Chitinivibrionales</taxon>
        <taxon>Chitinivibrionaceae</taxon>
        <taxon>Chitinivibrio</taxon>
    </lineage>
</organism>
<gene>
    <name evidence="1" type="ORF">CALK_2442</name>
</gene>
<dbReference type="Proteomes" id="UP000017148">
    <property type="component" value="Unassembled WGS sequence"/>
</dbReference>
<dbReference type="AlphaFoldDB" id="U7D6L6"/>